<dbReference type="SUPFAM" id="SSF57959">
    <property type="entry name" value="Leucine zipper domain"/>
    <property type="match status" value="1"/>
</dbReference>
<evidence type="ECO:0000313" key="3">
    <source>
        <dbReference type="EMBL" id="KAL1886322.1"/>
    </source>
</evidence>
<dbReference type="InterPro" id="IPR004827">
    <property type="entry name" value="bZIP"/>
</dbReference>
<dbReference type="PANTHER" id="PTHR38116:SF8">
    <property type="entry name" value="BZIP DOMAIN-CONTAINING PROTEIN"/>
    <property type="match status" value="1"/>
</dbReference>
<proteinExistence type="predicted"/>
<dbReference type="Gene3D" id="1.20.5.170">
    <property type="match status" value="1"/>
</dbReference>
<comment type="caution">
    <text evidence="3">The sequence shown here is derived from an EMBL/GenBank/DDBJ whole genome shotgun (WGS) entry which is preliminary data.</text>
</comment>
<reference evidence="3 4" key="1">
    <citation type="journal article" date="2024" name="IMA Fungus">
        <title>IMA Genome - F19 : A genome assembly and annotation guide to empower mycologists, including annotated draft genome sequences of Ceratocystis pirilliformis, Diaporthe australafricana, Fusarium ophioides, Paecilomyces lecythidis, and Sporothrix stenoceras.</title>
        <authorList>
            <person name="Aylward J."/>
            <person name="Wilson A.M."/>
            <person name="Visagie C.M."/>
            <person name="Spraker J."/>
            <person name="Barnes I."/>
            <person name="Buitendag C."/>
            <person name="Ceriani C."/>
            <person name="Del Mar Angel L."/>
            <person name="du Plessis D."/>
            <person name="Fuchs T."/>
            <person name="Gasser K."/>
            <person name="Kramer D."/>
            <person name="Li W."/>
            <person name="Munsamy K."/>
            <person name="Piso A."/>
            <person name="Price J.L."/>
            <person name="Sonnekus B."/>
            <person name="Thomas C."/>
            <person name="van der Nest A."/>
            <person name="van Dijk A."/>
            <person name="van Heerden A."/>
            <person name="van Vuuren N."/>
            <person name="Yilmaz N."/>
            <person name="Duong T.A."/>
            <person name="van der Merwe N.A."/>
            <person name="Wingfield M.J."/>
            <person name="Wingfield B.D."/>
        </authorList>
    </citation>
    <scope>NUCLEOTIDE SEQUENCE [LARGE SCALE GENOMIC DNA]</scope>
    <source>
        <strain evidence="3 4">CMW 18167</strain>
    </source>
</reference>
<name>A0ABR3YDH7_9EURO</name>
<feature type="region of interest" description="Disordered" evidence="1">
    <location>
        <begin position="1"/>
        <end position="42"/>
    </location>
</feature>
<keyword evidence="4" id="KW-1185">Reference proteome</keyword>
<accession>A0ABR3YDH7</accession>
<protein>
    <recommendedName>
        <fullName evidence="2">BZIP domain-containing protein</fullName>
    </recommendedName>
</protein>
<gene>
    <name evidence="3" type="ORF">Plec18167_000252</name>
</gene>
<sequence length="450" mass="50101">MPVDTISFSKHRRPRKSRRPRPVSERRREQNRIAQKTYRDKKRNYLLQLETFAAGAGTAPMPSSHKEESQQYGMMSESNQSAPAEQGLLDCGLSTGSPLFGLASDPGHAFTYEDESENGLSGYLPALTPFDHTDSVTLEELQHTVDCGDAAFEAVGLPPGHGPNGVFPGQPQGTHQDMSRAVETKYPSNPENNPWTPSCTMSQVSFSSSKLMTALKSNDDVSKRFSLEDILVAGIGALSEKGKQEDNNLSSKNSSRLSSENTPKAAYQEQRGIPDIHVNTIQLTTMSFIAACFANAAMIGLSPEALWDSATQSPFYQMKTPNTTHLAHLKPLLQPSTTQVAHPHHPYLDILPLPAFRNRTIQLLQIQPPPFDPAQLCEDLKSDGIICWGSTRADRQDSLGSGAPWDIRSWEVKPWFLKKWWILFDGPDGEMYQHSRWWCELRGESSSYPW</sequence>
<feature type="compositionally biased region" description="Basic and acidic residues" evidence="1">
    <location>
        <begin position="22"/>
        <end position="31"/>
    </location>
</feature>
<feature type="domain" description="BZIP" evidence="2">
    <location>
        <begin position="26"/>
        <end position="41"/>
    </location>
</feature>
<dbReference type="Pfam" id="PF11905">
    <property type="entry name" value="DUF3425"/>
    <property type="match status" value="1"/>
</dbReference>
<dbReference type="CDD" id="cd14688">
    <property type="entry name" value="bZIP_YAP"/>
    <property type="match status" value="1"/>
</dbReference>
<feature type="region of interest" description="Disordered" evidence="1">
    <location>
        <begin position="241"/>
        <end position="268"/>
    </location>
</feature>
<dbReference type="PROSITE" id="PS00036">
    <property type="entry name" value="BZIP_BASIC"/>
    <property type="match status" value="1"/>
</dbReference>
<feature type="compositionally biased region" description="Polar residues" evidence="1">
    <location>
        <begin position="70"/>
        <end position="83"/>
    </location>
</feature>
<dbReference type="PANTHER" id="PTHR38116">
    <property type="entry name" value="CHROMOSOME 7, WHOLE GENOME SHOTGUN SEQUENCE"/>
    <property type="match status" value="1"/>
</dbReference>
<feature type="region of interest" description="Disordered" evidence="1">
    <location>
        <begin position="56"/>
        <end position="85"/>
    </location>
</feature>
<feature type="compositionally biased region" description="Low complexity" evidence="1">
    <location>
        <begin position="247"/>
        <end position="261"/>
    </location>
</feature>
<dbReference type="EMBL" id="JAVDPF010000001">
    <property type="protein sequence ID" value="KAL1886322.1"/>
    <property type="molecule type" value="Genomic_DNA"/>
</dbReference>
<feature type="compositionally biased region" description="Basic residues" evidence="1">
    <location>
        <begin position="9"/>
        <end position="21"/>
    </location>
</feature>
<evidence type="ECO:0000313" key="4">
    <source>
        <dbReference type="Proteomes" id="UP001583193"/>
    </source>
</evidence>
<dbReference type="InterPro" id="IPR046347">
    <property type="entry name" value="bZIP_sf"/>
</dbReference>
<dbReference type="InterPro" id="IPR021833">
    <property type="entry name" value="DUF3425"/>
</dbReference>
<evidence type="ECO:0000256" key="1">
    <source>
        <dbReference type="SAM" id="MobiDB-lite"/>
    </source>
</evidence>
<organism evidence="3 4">
    <name type="scientific">Paecilomyces lecythidis</name>
    <dbReference type="NCBI Taxonomy" id="3004212"/>
    <lineage>
        <taxon>Eukaryota</taxon>
        <taxon>Fungi</taxon>
        <taxon>Dikarya</taxon>
        <taxon>Ascomycota</taxon>
        <taxon>Pezizomycotina</taxon>
        <taxon>Eurotiomycetes</taxon>
        <taxon>Eurotiomycetidae</taxon>
        <taxon>Eurotiales</taxon>
        <taxon>Thermoascaceae</taxon>
        <taxon>Paecilomyces</taxon>
    </lineage>
</organism>
<evidence type="ECO:0000259" key="2">
    <source>
        <dbReference type="PROSITE" id="PS00036"/>
    </source>
</evidence>
<dbReference type="Proteomes" id="UP001583193">
    <property type="component" value="Unassembled WGS sequence"/>
</dbReference>